<dbReference type="AlphaFoldDB" id="A0A9Q4FS23"/>
<dbReference type="Proteomes" id="UP001060275">
    <property type="component" value="Unassembled WGS sequence"/>
</dbReference>
<comment type="caution">
    <text evidence="2">The sequence shown here is derived from an EMBL/GenBank/DDBJ whole genome shotgun (WGS) entry which is preliminary data.</text>
</comment>
<gene>
    <name evidence="2" type="ORF">NF348_13225</name>
</gene>
<feature type="transmembrane region" description="Helical" evidence="1">
    <location>
        <begin position="115"/>
        <end position="136"/>
    </location>
</feature>
<evidence type="ECO:0000313" key="3">
    <source>
        <dbReference type="Proteomes" id="UP001060275"/>
    </source>
</evidence>
<dbReference type="EMBL" id="JAMWDU010000004">
    <property type="protein sequence ID" value="MCP8888081.1"/>
    <property type="molecule type" value="Genomic_DNA"/>
</dbReference>
<feature type="transmembrane region" description="Helical" evidence="1">
    <location>
        <begin position="84"/>
        <end position="103"/>
    </location>
</feature>
<keyword evidence="3" id="KW-1185">Reference proteome</keyword>
<keyword evidence="1" id="KW-0812">Transmembrane</keyword>
<feature type="transmembrane region" description="Helical" evidence="1">
    <location>
        <begin position="46"/>
        <end position="72"/>
    </location>
</feature>
<feature type="transmembrane region" description="Helical" evidence="1">
    <location>
        <begin position="255"/>
        <end position="279"/>
    </location>
</feature>
<feature type="transmembrane region" description="Helical" evidence="1">
    <location>
        <begin position="148"/>
        <end position="175"/>
    </location>
</feature>
<feature type="transmembrane region" description="Helical" evidence="1">
    <location>
        <begin position="195"/>
        <end position="216"/>
    </location>
</feature>
<feature type="transmembrane region" description="Helical" evidence="1">
    <location>
        <begin position="291"/>
        <end position="313"/>
    </location>
</feature>
<feature type="transmembrane region" description="Helical" evidence="1">
    <location>
        <begin position="228"/>
        <end position="249"/>
    </location>
</feature>
<dbReference type="InterPro" id="IPR036927">
    <property type="entry name" value="Cyt_c_oxase-like_su1_sf"/>
</dbReference>
<organism evidence="2 3">
    <name type="scientific">Devosia ureilytica</name>
    <dbReference type="NCBI Taxonomy" id="2952754"/>
    <lineage>
        <taxon>Bacteria</taxon>
        <taxon>Pseudomonadati</taxon>
        <taxon>Pseudomonadota</taxon>
        <taxon>Alphaproteobacteria</taxon>
        <taxon>Hyphomicrobiales</taxon>
        <taxon>Devosiaceae</taxon>
        <taxon>Devosia</taxon>
    </lineage>
</organism>
<dbReference type="RefSeq" id="WP_254675154.1">
    <property type="nucleotide sequence ID" value="NZ_JAMWDU010000004.1"/>
</dbReference>
<proteinExistence type="predicted"/>
<evidence type="ECO:0000256" key="1">
    <source>
        <dbReference type="SAM" id="Phobius"/>
    </source>
</evidence>
<feature type="transmembrane region" description="Helical" evidence="1">
    <location>
        <begin position="400"/>
        <end position="419"/>
    </location>
</feature>
<protein>
    <submittedName>
        <fullName evidence="2">Uncharacterized protein</fullName>
    </submittedName>
</protein>
<sequence length="450" mass="47559">MQMATISRWTLAYFSGALVALVSALALMALGLGYPSEGLMEPRTLVVVHLITIGWLSLLMLGALMQFLPVLVGRELVWPKLPPVILALILSGLALLLCGFLALDGWHNAPVEFLTLGGLLLLAGFCVAAVMLFATLLSARSLPLPAGFVALGLLSLLVAATLGETLASVLAGLVGGNFSVALVMHGVGLHAAFGLGGWLTLAAMGVSYRLVSMFLVAPERKGVLTRMAFWSATIALGGLAGVLMILIATNASWSLGLALTGLAAALAIGAYLADIAGLYRTRRRARLELHMAGAVAGMAMLGLGAGLLAWALWTGSQPVLAAAIHVLALGWLGGLGLVMLYKIVAFLTWLECFAPHMGRMITPRVQDLVCERRAAPFFILYFAAELAGATAIVFGSDVVFRIATALQLLGVMMLIHQYVRARRLADLPEAWMDHPKPRLILPATRQRSVA</sequence>
<dbReference type="Gene3D" id="1.20.210.10">
    <property type="entry name" value="Cytochrome c oxidase-like, subunit I domain"/>
    <property type="match status" value="1"/>
</dbReference>
<keyword evidence="1" id="KW-1133">Transmembrane helix</keyword>
<feature type="transmembrane region" description="Helical" evidence="1">
    <location>
        <begin position="319"/>
        <end position="350"/>
    </location>
</feature>
<name>A0A9Q4FS23_9HYPH</name>
<reference evidence="2" key="1">
    <citation type="submission" date="2022-06" db="EMBL/GenBank/DDBJ databases">
        <title>Devosia sp. XJ19-45 genome assembly.</title>
        <authorList>
            <person name="Li B."/>
            <person name="Cai M."/>
            <person name="Nie G."/>
            <person name="Li W."/>
        </authorList>
    </citation>
    <scope>NUCLEOTIDE SEQUENCE</scope>
    <source>
        <strain evidence="2">XJ19-45</strain>
    </source>
</reference>
<keyword evidence="1" id="KW-0472">Membrane</keyword>
<accession>A0A9Q4FS23</accession>
<feature type="transmembrane region" description="Helical" evidence="1">
    <location>
        <begin position="374"/>
        <end position="394"/>
    </location>
</feature>
<feature type="transmembrane region" description="Helical" evidence="1">
    <location>
        <begin position="12"/>
        <end position="34"/>
    </location>
</feature>
<evidence type="ECO:0000313" key="2">
    <source>
        <dbReference type="EMBL" id="MCP8888081.1"/>
    </source>
</evidence>